<dbReference type="GO" id="GO:0008270">
    <property type="term" value="F:zinc ion binding"/>
    <property type="evidence" value="ECO:0007669"/>
    <property type="project" value="UniProtKB-UniRule"/>
</dbReference>
<dbReference type="GO" id="GO:0008657">
    <property type="term" value="F:DNA topoisomerase type II (double strand cut, ATP-hydrolyzing) inhibitor activity"/>
    <property type="evidence" value="ECO:0007669"/>
    <property type="project" value="UniProtKB-UniRule"/>
</dbReference>
<dbReference type="Gene3D" id="3.30.50.10">
    <property type="entry name" value="Erythroid Transcription Factor GATA-1, subunit A"/>
    <property type="match status" value="1"/>
</dbReference>
<dbReference type="AlphaFoldDB" id="A0AAV3TY69"/>
<dbReference type="Pfam" id="PF03884">
    <property type="entry name" value="YacG"/>
    <property type="match status" value="1"/>
</dbReference>
<keyword evidence="5" id="KW-1185">Reference proteome</keyword>
<feature type="binding site" evidence="3">
    <location>
        <position position="12"/>
    </location>
    <ligand>
        <name>Zn(2+)</name>
        <dbReference type="ChEBI" id="CHEBI:29105"/>
    </ligand>
</feature>
<organism evidence="4 5">
    <name type="scientific">Halioxenophilus aromaticivorans</name>
    <dbReference type="NCBI Taxonomy" id="1306992"/>
    <lineage>
        <taxon>Bacteria</taxon>
        <taxon>Pseudomonadati</taxon>
        <taxon>Pseudomonadota</taxon>
        <taxon>Gammaproteobacteria</taxon>
        <taxon>Alteromonadales</taxon>
        <taxon>Alteromonadaceae</taxon>
        <taxon>Halioxenophilus</taxon>
    </lineage>
</organism>
<dbReference type="PANTHER" id="PTHR36150:SF1">
    <property type="entry name" value="DNA GYRASE INHIBITOR YACG"/>
    <property type="match status" value="1"/>
</dbReference>
<proteinExistence type="inferred from homology"/>
<dbReference type="Proteomes" id="UP001409585">
    <property type="component" value="Unassembled WGS sequence"/>
</dbReference>
<sequence length="70" mass="8003">MPKTTTLPCPTCEKTVEWNDKFPDRPFCSERCKLIDLGEWASENHRIAGSPVYDEVLSEQLNNPGNDQLH</sequence>
<protein>
    <recommendedName>
        <fullName evidence="3">DNA gyrase inhibitor YacG</fullName>
    </recommendedName>
</protein>
<dbReference type="InterPro" id="IPR013088">
    <property type="entry name" value="Znf_NHR/GATA"/>
</dbReference>
<dbReference type="PANTHER" id="PTHR36150">
    <property type="entry name" value="DNA GYRASE INHIBITOR YACG"/>
    <property type="match status" value="1"/>
</dbReference>
<feature type="binding site" evidence="3">
    <location>
        <position position="9"/>
    </location>
    <ligand>
        <name>Zn(2+)</name>
        <dbReference type="ChEBI" id="CHEBI:29105"/>
    </ligand>
</feature>
<keyword evidence="2 3" id="KW-0862">Zinc</keyword>
<evidence type="ECO:0000313" key="5">
    <source>
        <dbReference type="Proteomes" id="UP001409585"/>
    </source>
</evidence>
<evidence type="ECO:0000256" key="2">
    <source>
        <dbReference type="ARBA" id="ARBA00022833"/>
    </source>
</evidence>
<feature type="binding site" evidence="3">
    <location>
        <position position="32"/>
    </location>
    <ligand>
        <name>Zn(2+)</name>
        <dbReference type="ChEBI" id="CHEBI:29105"/>
    </ligand>
</feature>
<comment type="subunit">
    <text evidence="3">Interacts with GyrB.</text>
</comment>
<keyword evidence="1 3" id="KW-0479">Metal-binding</keyword>
<dbReference type="NCBIfam" id="NF001638">
    <property type="entry name" value="PRK00418.1"/>
    <property type="match status" value="1"/>
</dbReference>
<feature type="binding site" evidence="3">
    <location>
        <position position="28"/>
    </location>
    <ligand>
        <name>Zn(2+)</name>
        <dbReference type="ChEBI" id="CHEBI:29105"/>
    </ligand>
</feature>
<evidence type="ECO:0000256" key="3">
    <source>
        <dbReference type="HAMAP-Rule" id="MF_00649"/>
    </source>
</evidence>
<evidence type="ECO:0000313" key="4">
    <source>
        <dbReference type="EMBL" id="GAA4933742.1"/>
    </source>
</evidence>
<gene>
    <name evidence="3 4" type="primary">yacG</name>
    <name evidence="4" type="ORF">GCM10025791_08080</name>
</gene>
<dbReference type="GO" id="GO:0006355">
    <property type="term" value="P:regulation of DNA-templated transcription"/>
    <property type="evidence" value="ECO:0007669"/>
    <property type="project" value="InterPro"/>
</dbReference>
<comment type="function">
    <text evidence="3">Inhibits all the catalytic activities of DNA gyrase by preventing its interaction with DNA. Acts by binding directly to the C-terminal domain of GyrB, which probably disrupts DNA binding by the gyrase.</text>
</comment>
<dbReference type="SUPFAM" id="SSF57716">
    <property type="entry name" value="Glucocorticoid receptor-like (DNA-binding domain)"/>
    <property type="match status" value="1"/>
</dbReference>
<reference evidence="5" key="1">
    <citation type="journal article" date="2019" name="Int. J. Syst. Evol. Microbiol.">
        <title>The Global Catalogue of Microorganisms (GCM) 10K type strain sequencing project: providing services to taxonomists for standard genome sequencing and annotation.</title>
        <authorList>
            <consortium name="The Broad Institute Genomics Platform"/>
            <consortium name="The Broad Institute Genome Sequencing Center for Infectious Disease"/>
            <person name="Wu L."/>
            <person name="Ma J."/>
        </authorList>
    </citation>
    <scope>NUCLEOTIDE SEQUENCE [LARGE SCALE GENOMIC DNA]</scope>
    <source>
        <strain evidence="5">JCM 19134</strain>
    </source>
</reference>
<name>A0AAV3TY69_9ALTE</name>
<comment type="cofactor">
    <cofactor evidence="3">
        <name>Zn(2+)</name>
        <dbReference type="ChEBI" id="CHEBI:29105"/>
    </cofactor>
    <text evidence="3">Binds 1 zinc ion.</text>
</comment>
<evidence type="ECO:0000256" key="1">
    <source>
        <dbReference type="ARBA" id="ARBA00022723"/>
    </source>
</evidence>
<dbReference type="EMBL" id="BAABLX010000007">
    <property type="protein sequence ID" value="GAA4933742.1"/>
    <property type="molecule type" value="Genomic_DNA"/>
</dbReference>
<comment type="similarity">
    <text evidence="3">Belongs to the DNA gyrase inhibitor YacG family.</text>
</comment>
<accession>A0AAV3TY69</accession>
<comment type="caution">
    <text evidence="4">The sequence shown here is derived from an EMBL/GenBank/DDBJ whole genome shotgun (WGS) entry which is preliminary data.</text>
</comment>
<dbReference type="HAMAP" id="MF_00649">
    <property type="entry name" value="DNA_gyrase_inhibitor_YacG"/>
    <property type="match status" value="1"/>
</dbReference>
<dbReference type="InterPro" id="IPR005584">
    <property type="entry name" value="DNA_gyrase_inhibitor_YacG"/>
</dbReference>
<dbReference type="RefSeq" id="WP_345417435.1">
    <property type="nucleotide sequence ID" value="NZ_AP031496.1"/>
</dbReference>